<comment type="caution">
    <text evidence="1">The sequence shown here is derived from an EMBL/GenBank/DDBJ whole genome shotgun (WGS) entry which is preliminary data.</text>
</comment>
<dbReference type="Proteomes" id="UP001430953">
    <property type="component" value="Unassembled WGS sequence"/>
</dbReference>
<reference evidence="1 2" key="1">
    <citation type="submission" date="2023-03" db="EMBL/GenBank/DDBJ databases">
        <title>High recombination rates correlate with genetic variation in Cardiocondyla obscurior ants.</title>
        <authorList>
            <person name="Errbii M."/>
        </authorList>
    </citation>
    <scope>NUCLEOTIDE SEQUENCE [LARGE SCALE GENOMIC DNA]</scope>
    <source>
        <strain evidence="1">Alpha-2009</strain>
        <tissue evidence="1">Whole body</tissue>
    </source>
</reference>
<sequence>MANSAGSKKSEDTVCLCKLTSPYSLSLTDITRKTGFLDSQEAYDRYLPLHSKRTKI</sequence>
<dbReference type="EMBL" id="JADYXP020000001">
    <property type="protein sequence ID" value="KAL0132982.1"/>
    <property type="molecule type" value="Genomic_DNA"/>
</dbReference>
<keyword evidence="2" id="KW-1185">Reference proteome</keyword>
<evidence type="ECO:0000313" key="1">
    <source>
        <dbReference type="EMBL" id="KAL0132982.1"/>
    </source>
</evidence>
<gene>
    <name evidence="1" type="ORF">PUN28_000600</name>
</gene>
<proteinExistence type="predicted"/>
<protein>
    <submittedName>
        <fullName evidence="1">Uncharacterized protein</fullName>
    </submittedName>
</protein>
<dbReference type="AlphaFoldDB" id="A0AAW2H097"/>
<name>A0AAW2H097_9HYME</name>
<accession>A0AAW2H097</accession>
<evidence type="ECO:0000313" key="2">
    <source>
        <dbReference type="Proteomes" id="UP001430953"/>
    </source>
</evidence>
<organism evidence="1 2">
    <name type="scientific">Cardiocondyla obscurior</name>
    <dbReference type="NCBI Taxonomy" id="286306"/>
    <lineage>
        <taxon>Eukaryota</taxon>
        <taxon>Metazoa</taxon>
        <taxon>Ecdysozoa</taxon>
        <taxon>Arthropoda</taxon>
        <taxon>Hexapoda</taxon>
        <taxon>Insecta</taxon>
        <taxon>Pterygota</taxon>
        <taxon>Neoptera</taxon>
        <taxon>Endopterygota</taxon>
        <taxon>Hymenoptera</taxon>
        <taxon>Apocrita</taxon>
        <taxon>Aculeata</taxon>
        <taxon>Formicoidea</taxon>
        <taxon>Formicidae</taxon>
        <taxon>Myrmicinae</taxon>
        <taxon>Cardiocondyla</taxon>
    </lineage>
</organism>